<evidence type="ECO:0000256" key="1">
    <source>
        <dbReference type="SAM" id="Phobius"/>
    </source>
</evidence>
<feature type="transmembrane region" description="Helical" evidence="1">
    <location>
        <begin position="80"/>
        <end position="97"/>
    </location>
</feature>
<keyword evidence="3" id="KW-1185">Reference proteome</keyword>
<organism evidence="2 3">
    <name type="scientific">Niastella populi</name>
    <dbReference type="NCBI Taxonomy" id="550983"/>
    <lineage>
        <taxon>Bacteria</taxon>
        <taxon>Pseudomonadati</taxon>
        <taxon>Bacteroidota</taxon>
        <taxon>Chitinophagia</taxon>
        <taxon>Chitinophagales</taxon>
        <taxon>Chitinophagaceae</taxon>
        <taxon>Niastella</taxon>
    </lineage>
</organism>
<dbReference type="EMBL" id="LWBP01000191">
    <property type="protein sequence ID" value="OQP57540.1"/>
    <property type="molecule type" value="Genomic_DNA"/>
</dbReference>
<dbReference type="OrthoDB" id="678023at2"/>
<gene>
    <name evidence="2" type="ORF">A4R26_23730</name>
</gene>
<feature type="transmembrane region" description="Helical" evidence="1">
    <location>
        <begin position="7"/>
        <end position="28"/>
    </location>
</feature>
<accession>A0A1V9FGS8</accession>
<dbReference type="Proteomes" id="UP000192276">
    <property type="component" value="Unassembled WGS sequence"/>
</dbReference>
<dbReference type="RefSeq" id="WP_081166949.1">
    <property type="nucleotide sequence ID" value="NZ_LWBP01000191.1"/>
</dbReference>
<evidence type="ECO:0000313" key="3">
    <source>
        <dbReference type="Proteomes" id="UP000192276"/>
    </source>
</evidence>
<feature type="transmembrane region" description="Helical" evidence="1">
    <location>
        <begin position="48"/>
        <end position="68"/>
    </location>
</feature>
<dbReference type="AlphaFoldDB" id="A0A1V9FGS8"/>
<protein>
    <submittedName>
        <fullName evidence="2">Uncharacterized protein</fullName>
    </submittedName>
</protein>
<keyword evidence="1" id="KW-1133">Transmembrane helix</keyword>
<sequence length="98" mass="11249">MFKKDNLRFGMLLGFIAPLLSLIAYYFIKFYPLFSVRDCLNFISENKNQITAISVPCLILNIALFTFYINTHRDKTAKGIFAITIIYAIAALLLKFTL</sequence>
<keyword evidence="1" id="KW-0472">Membrane</keyword>
<comment type="caution">
    <text evidence="2">The sequence shown here is derived from an EMBL/GenBank/DDBJ whole genome shotgun (WGS) entry which is preliminary data.</text>
</comment>
<reference evidence="3" key="1">
    <citation type="submission" date="2016-04" db="EMBL/GenBank/DDBJ databases">
        <authorList>
            <person name="Chen L."/>
            <person name="Zhuang W."/>
            <person name="Wang G."/>
        </authorList>
    </citation>
    <scope>NUCLEOTIDE SEQUENCE [LARGE SCALE GENOMIC DNA]</scope>
    <source>
        <strain evidence="3">208</strain>
    </source>
</reference>
<dbReference type="STRING" id="550983.A4R26_23730"/>
<name>A0A1V9FGS8_9BACT</name>
<evidence type="ECO:0000313" key="2">
    <source>
        <dbReference type="EMBL" id="OQP57540.1"/>
    </source>
</evidence>
<proteinExistence type="predicted"/>
<keyword evidence="1" id="KW-0812">Transmembrane</keyword>